<gene>
    <name evidence="2" type="ORF">GMOD_00003206</name>
</gene>
<name>A0A3M7MI51_9PLEO</name>
<reference evidence="2 3" key="1">
    <citation type="journal article" date="2014" name="PLoS ONE">
        <title>De novo Genome Assembly of the Fungal Plant Pathogen Pyrenophora semeniperda.</title>
        <authorList>
            <person name="Soliai M.M."/>
            <person name="Meyer S.E."/>
            <person name="Udall J.A."/>
            <person name="Elzinga D.E."/>
            <person name="Hermansen R.A."/>
            <person name="Bodily P.M."/>
            <person name="Hart A.A."/>
            <person name="Coleman C.E."/>
        </authorList>
    </citation>
    <scope>NUCLEOTIDE SEQUENCE [LARGE SCALE GENOMIC DNA]</scope>
    <source>
        <strain evidence="2 3">CCB06</strain>
        <tissue evidence="2">Mycelium</tissue>
    </source>
</reference>
<dbReference type="Proteomes" id="UP000265663">
    <property type="component" value="Unassembled WGS sequence"/>
</dbReference>
<sequence length="205" mass="23274">MKSFFSLIARNRPKTFTVSYSPDYKNLIINHVATDPSHPLHETQKRRQRERKKEGLWWHATTGVDLNKSSCVRTWARRRLRNAVKDELELRGYNENGILAQPKATPDSANPTKLRYAAKLPNLTGSLRLHVQAPLLPAKYADIRAETRGIIDALVQAAGSGTARSRTEERPSLKPLKTRPPWNPRVEAQRQQARKMANPLSPRTG</sequence>
<dbReference type="EMBL" id="KE747844">
    <property type="protein sequence ID" value="RMZ74201.1"/>
    <property type="molecule type" value="Genomic_DNA"/>
</dbReference>
<proteinExistence type="predicted"/>
<protein>
    <submittedName>
        <fullName evidence="2">Chitin biosynthesis</fullName>
    </submittedName>
</protein>
<evidence type="ECO:0000313" key="2">
    <source>
        <dbReference type="EMBL" id="RMZ74201.1"/>
    </source>
</evidence>
<keyword evidence="3" id="KW-1185">Reference proteome</keyword>
<dbReference type="OrthoDB" id="5238363at2759"/>
<organism evidence="2 3">
    <name type="scientific">Pyrenophora seminiperda CCB06</name>
    <dbReference type="NCBI Taxonomy" id="1302712"/>
    <lineage>
        <taxon>Eukaryota</taxon>
        <taxon>Fungi</taxon>
        <taxon>Dikarya</taxon>
        <taxon>Ascomycota</taxon>
        <taxon>Pezizomycotina</taxon>
        <taxon>Dothideomycetes</taxon>
        <taxon>Pleosporomycetidae</taxon>
        <taxon>Pleosporales</taxon>
        <taxon>Pleosporineae</taxon>
        <taxon>Pleosporaceae</taxon>
        <taxon>Pyrenophora</taxon>
    </lineage>
</organism>
<feature type="region of interest" description="Disordered" evidence="1">
    <location>
        <begin position="158"/>
        <end position="205"/>
    </location>
</feature>
<dbReference type="AlphaFoldDB" id="A0A3M7MI51"/>
<evidence type="ECO:0000313" key="3">
    <source>
        <dbReference type="Proteomes" id="UP000265663"/>
    </source>
</evidence>
<evidence type="ECO:0000256" key="1">
    <source>
        <dbReference type="SAM" id="MobiDB-lite"/>
    </source>
</evidence>
<accession>A0A3M7MI51</accession>